<dbReference type="Gene3D" id="1.20.5.1930">
    <property type="match status" value="1"/>
</dbReference>
<evidence type="ECO:0000259" key="12">
    <source>
        <dbReference type="Pfam" id="PF07730"/>
    </source>
</evidence>
<evidence type="ECO:0000256" key="3">
    <source>
        <dbReference type="ARBA" id="ARBA00022553"/>
    </source>
</evidence>
<comment type="catalytic activity">
    <reaction evidence="1">
        <text>ATP + protein L-histidine = ADP + protein N-phospho-L-histidine.</text>
        <dbReference type="EC" id="2.7.13.3"/>
    </reaction>
</comment>
<reference evidence="14 15" key="1">
    <citation type="submission" date="2023-10" db="EMBL/GenBank/DDBJ databases">
        <title>Culture-based analysis of two novel bacteria associated with mangrove crab gills.</title>
        <authorList>
            <person name="Yang X."/>
            <person name="Garuglieri E."/>
            <person name="Van Goethem M.W."/>
            <person name="Fusi M."/>
            <person name="Marasco R."/>
            <person name="Daffonchio D.G."/>
        </authorList>
    </citation>
    <scope>NUCLEOTIDE SEQUENCE</scope>
    <source>
        <strain evidence="14">UG2-1</strain>
        <strain evidence="13">UG2-2</strain>
        <strain evidence="15">UG2_2</strain>
    </source>
</reference>
<evidence type="ECO:0000259" key="11">
    <source>
        <dbReference type="Pfam" id="PF02518"/>
    </source>
</evidence>
<keyword evidence="9" id="KW-1133">Transmembrane helix</keyword>
<dbReference type="Pfam" id="PF07730">
    <property type="entry name" value="HisKA_3"/>
    <property type="match status" value="1"/>
</dbReference>
<dbReference type="PANTHER" id="PTHR24421">
    <property type="entry name" value="NITRATE/NITRITE SENSOR PROTEIN NARX-RELATED"/>
    <property type="match status" value="1"/>
</dbReference>
<dbReference type="KEGG" id="mcaa:R3L15_07975"/>
<keyword evidence="7" id="KW-0067">ATP-binding</keyword>
<evidence type="ECO:0000313" key="15">
    <source>
        <dbReference type="Proteomes" id="UP001368318"/>
    </source>
</evidence>
<evidence type="ECO:0000256" key="2">
    <source>
        <dbReference type="ARBA" id="ARBA00012438"/>
    </source>
</evidence>
<organism evidence="14">
    <name type="scientific">Mangrovimonas cancribranchiae</name>
    <dbReference type="NCBI Taxonomy" id="3080055"/>
    <lineage>
        <taxon>Bacteria</taxon>
        <taxon>Pseudomonadati</taxon>
        <taxon>Bacteroidota</taxon>
        <taxon>Flavobacteriia</taxon>
        <taxon>Flavobacteriales</taxon>
        <taxon>Flavobacteriaceae</taxon>
        <taxon>Mangrovimonas</taxon>
    </lineage>
</organism>
<keyword evidence="6 14" id="KW-0418">Kinase</keyword>
<feature type="transmembrane region" description="Helical" evidence="9">
    <location>
        <begin position="442"/>
        <end position="460"/>
    </location>
</feature>
<dbReference type="InterPro" id="IPR003594">
    <property type="entry name" value="HATPase_dom"/>
</dbReference>
<keyword evidence="3" id="KW-0597">Phosphoprotein</keyword>
<dbReference type="RefSeq" id="WP_338731006.1">
    <property type="nucleotide sequence ID" value="NZ_CP136924.1"/>
</dbReference>
<dbReference type="PANTHER" id="PTHR24421:SF10">
    <property type="entry name" value="NITRATE_NITRITE SENSOR PROTEIN NARQ"/>
    <property type="match status" value="1"/>
</dbReference>
<evidence type="ECO:0000256" key="7">
    <source>
        <dbReference type="ARBA" id="ARBA00022840"/>
    </source>
</evidence>
<feature type="domain" description="Histidine kinase/HSP90-like ATPase" evidence="11">
    <location>
        <begin position="581"/>
        <end position="673"/>
    </location>
</feature>
<dbReference type="SUPFAM" id="SSF55874">
    <property type="entry name" value="ATPase domain of HSP90 chaperone/DNA topoisomerase II/histidine kinase"/>
    <property type="match status" value="1"/>
</dbReference>
<dbReference type="Gene3D" id="1.25.40.10">
    <property type="entry name" value="Tetratricopeptide repeat domain"/>
    <property type="match status" value="1"/>
</dbReference>
<dbReference type="AlphaFoldDB" id="A0AAU6P3D8"/>
<dbReference type="CDD" id="cd16917">
    <property type="entry name" value="HATPase_UhpB-NarQ-NarX-like"/>
    <property type="match status" value="1"/>
</dbReference>
<sequence length="674" mass="77279">MKPLLTSIFLLVASIICAQDLKTQPIVNELNTQIQLEKSKAKKLKLLDSLTATVRNKTDFAYDSIARKTIDYAILLDSFNIAAYNTTNLINYHNNILGNPEEGIVIFNNYFNTLKNKISYRNIASLYIDSGDSFYFIKQVDSAMSHYSKAIAFAKKAKDQRVEAMATLYQGYAYTDEGNFVKASQTLQKASKIFNTVKDTFNIIASKNALSLLYSSNGFLTEAREERIEAISLAEKIKSYGQLIPLYVNEATDNKKQNLETQRIKYLHKAIAANKKSNYFDYFKPILLNELIVAYAENDSINKANFYLKEIEKDKRNTEGIYKVHYYNALKSLAYANKQYSKAETLGNEHLNMLIKTNDINTIQKAEEFLGKVYEALNKPKQSLTHYKVSQHILDSIKSVQKTKALAYYQTLYETEKRDQKIKLQNSKITLLDEQNKRKKQLLWFGGLSLVALFIILYLWRSNKFSKRKAKLEKAFAQDLIRNVETERKRISSELHDSVGQSLLLIKNKILLDSDETTDMNLIDNTIDEVRSISQNLHPFQFEKLGLIASIENTVESFQKSSDIFYSEDIDIQDLNIPKDKEIFIYRMIQECLNNVEKHSQAKACNVMAKDAEKYVLFQIKDNGIGFDLTENSQLLNSLGMKTLKERAQIIQAQLSINSEKGKGTTIQIQVPKK</sequence>
<gene>
    <name evidence="14" type="ORF">R3L15_07975</name>
    <name evidence="13" type="ORF">R3L16_13615</name>
</gene>
<evidence type="ECO:0000256" key="9">
    <source>
        <dbReference type="SAM" id="Phobius"/>
    </source>
</evidence>
<feature type="domain" description="Signal transduction histidine kinase subgroup 3 dimerisation and phosphoacceptor" evidence="12">
    <location>
        <begin position="487"/>
        <end position="535"/>
    </location>
</feature>
<protein>
    <recommendedName>
        <fullName evidence="2">histidine kinase</fullName>
        <ecNumber evidence="2">2.7.13.3</ecNumber>
    </recommendedName>
</protein>
<keyword evidence="9" id="KW-0472">Membrane</keyword>
<dbReference type="GO" id="GO:0005524">
    <property type="term" value="F:ATP binding"/>
    <property type="evidence" value="ECO:0007669"/>
    <property type="project" value="UniProtKB-KW"/>
</dbReference>
<dbReference type="Proteomes" id="UP001368318">
    <property type="component" value="Chromosome"/>
</dbReference>
<evidence type="ECO:0000313" key="14">
    <source>
        <dbReference type="EMBL" id="WXA12067.1"/>
    </source>
</evidence>
<dbReference type="GO" id="GO:0016020">
    <property type="term" value="C:membrane"/>
    <property type="evidence" value="ECO:0007669"/>
    <property type="project" value="InterPro"/>
</dbReference>
<evidence type="ECO:0000256" key="10">
    <source>
        <dbReference type="SAM" id="SignalP"/>
    </source>
</evidence>
<keyword evidence="8" id="KW-0902">Two-component regulatory system</keyword>
<dbReference type="InterPro" id="IPR011712">
    <property type="entry name" value="Sig_transdc_His_kin_sub3_dim/P"/>
</dbReference>
<dbReference type="EC" id="2.7.13.3" evidence="2"/>
<keyword evidence="5" id="KW-0547">Nucleotide-binding</keyword>
<feature type="signal peptide" evidence="10">
    <location>
        <begin position="1"/>
        <end position="18"/>
    </location>
</feature>
<evidence type="ECO:0000256" key="5">
    <source>
        <dbReference type="ARBA" id="ARBA00022741"/>
    </source>
</evidence>
<dbReference type="InterPro" id="IPR011990">
    <property type="entry name" value="TPR-like_helical_dom_sf"/>
</dbReference>
<name>A0AAU6P3D8_9FLAO</name>
<proteinExistence type="predicted"/>
<dbReference type="SUPFAM" id="SSF48452">
    <property type="entry name" value="TPR-like"/>
    <property type="match status" value="1"/>
</dbReference>
<keyword evidence="10" id="KW-0732">Signal</keyword>
<evidence type="ECO:0000313" key="13">
    <source>
        <dbReference type="EMBL" id="WXA02772.1"/>
    </source>
</evidence>
<dbReference type="GO" id="GO:0000155">
    <property type="term" value="F:phosphorelay sensor kinase activity"/>
    <property type="evidence" value="ECO:0007669"/>
    <property type="project" value="InterPro"/>
</dbReference>
<dbReference type="Pfam" id="PF02518">
    <property type="entry name" value="HATPase_c"/>
    <property type="match status" value="1"/>
</dbReference>
<dbReference type="InterPro" id="IPR050482">
    <property type="entry name" value="Sensor_HK_TwoCompSys"/>
</dbReference>
<dbReference type="EMBL" id="CP136925">
    <property type="protein sequence ID" value="WXA12067.1"/>
    <property type="molecule type" value="Genomic_DNA"/>
</dbReference>
<keyword evidence="9" id="KW-0812">Transmembrane</keyword>
<keyword evidence="4" id="KW-0808">Transferase</keyword>
<evidence type="ECO:0000256" key="8">
    <source>
        <dbReference type="ARBA" id="ARBA00023012"/>
    </source>
</evidence>
<evidence type="ECO:0000256" key="4">
    <source>
        <dbReference type="ARBA" id="ARBA00022679"/>
    </source>
</evidence>
<dbReference type="InterPro" id="IPR036890">
    <property type="entry name" value="HATPase_C_sf"/>
</dbReference>
<feature type="chain" id="PRO_5044712899" description="histidine kinase" evidence="10">
    <location>
        <begin position="19"/>
        <end position="674"/>
    </location>
</feature>
<dbReference type="GO" id="GO:0046983">
    <property type="term" value="F:protein dimerization activity"/>
    <property type="evidence" value="ECO:0007669"/>
    <property type="project" value="InterPro"/>
</dbReference>
<dbReference type="EMBL" id="CP136924">
    <property type="protein sequence ID" value="WXA02772.1"/>
    <property type="molecule type" value="Genomic_DNA"/>
</dbReference>
<evidence type="ECO:0000256" key="6">
    <source>
        <dbReference type="ARBA" id="ARBA00022777"/>
    </source>
</evidence>
<keyword evidence="15" id="KW-1185">Reference proteome</keyword>
<accession>A0AAU6P3D8</accession>
<dbReference type="Gene3D" id="3.30.565.10">
    <property type="entry name" value="Histidine kinase-like ATPase, C-terminal domain"/>
    <property type="match status" value="1"/>
</dbReference>
<evidence type="ECO:0000256" key="1">
    <source>
        <dbReference type="ARBA" id="ARBA00000085"/>
    </source>
</evidence>